<dbReference type="SMART" id="SM01061">
    <property type="entry name" value="CAT_RBD"/>
    <property type="match status" value="1"/>
</dbReference>
<comment type="caution">
    <text evidence="3">The sequence shown here is derived from an EMBL/GenBank/DDBJ whole genome shotgun (WGS) entry which is preliminary data.</text>
</comment>
<protein>
    <submittedName>
        <fullName evidence="3">Transcriptional antiterminator, BglG family</fullName>
    </submittedName>
</protein>
<dbReference type="InterPro" id="IPR036634">
    <property type="entry name" value="PRD_sf"/>
</dbReference>
<keyword evidence="1" id="KW-0677">Repeat</keyword>
<keyword evidence="4" id="KW-1185">Reference proteome</keyword>
<dbReference type="Pfam" id="PF03123">
    <property type="entry name" value="CAT_RBD"/>
    <property type="match status" value="1"/>
</dbReference>
<dbReference type="NCBIfam" id="NF046042">
    <property type="entry name" value="LicT"/>
    <property type="match status" value="1"/>
</dbReference>
<dbReference type="Proteomes" id="UP000182762">
    <property type="component" value="Unassembled WGS sequence"/>
</dbReference>
<proteinExistence type="predicted"/>
<dbReference type="GeneID" id="93711380"/>
<dbReference type="InterPro" id="IPR011608">
    <property type="entry name" value="PRD"/>
</dbReference>
<evidence type="ECO:0000313" key="3">
    <source>
        <dbReference type="EMBL" id="SFQ68077.1"/>
    </source>
</evidence>
<reference evidence="3 4" key="1">
    <citation type="submission" date="2016-10" db="EMBL/GenBank/DDBJ databases">
        <authorList>
            <person name="Varghese N."/>
            <person name="Submissions S."/>
        </authorList>
    </citation>
    <scope>NUCLEOTIDE SEQUENCE [LARGE SCALE GENOMIC DNA]</scope>
    <source>
        <strain evidence="3 4">DSM 13796</strain>
    </source>
</reference>
<accession>A0A1I6AHT8</accession>
<dbReference type="SUPFAM" id="SSF63520">
    <property type="entry name" value="PTS-regulatory domain, PRD"/>
    <property type="match status" value="2"/>
</dbReference>
<dbReference type="PANTHER" id="PTHR30185">
    <property type="entry name" value="CRYPTIC BETA-GLUCOSIDE BGL OPERON ANTITERMINATOR"/>
    <property type="match status" value="1"/>
</dbReference>
<dbReference type="InterPro" id="IPR004341">
    <property type="entry name" value="CAT_RNA-bd_dom"/>
</dbReference>
<dbReference type="EMBL" id="FOXX01000006">
    <property type="protein sequence ID" value="SFQ68077.1"/>
    <property type="molecule type" value="Genomic_DNA"/>
</dbReference>
<organism evidence="3 4">
    <name type="scientific">Priestia endophytica DSM 13796</name>
    <dbReference type="NCBI Taxonomy" id="1121089"/>
    <lineage>
        <taxon>Bacteria</taxon>
        <taxon>Bacillati</taxon>
        <taxon>Bacillota</taxon>
        <taxon>Bacilli</taxon>
        <taxon>Bacillales</taxon>
        <taxon>Bacillaceae</taxon>
        <taxon>Priestia</taxon>
    </lineage>
</organism>
<dbReference type="InterPro" id="IPR050661">
    <property type="entry name" value="BglG_antiterminators"/>
</dbReference>
<dbReference type="Gene3D" id="1.10.1790.10">
    <property type="entry name" value="PRD domain"/>
    <property type="match status" value="2"/>
</dbReference>
<dbReference type="Gene3D" id="2.30.24.10">
    <property type="entry name" value="CAT RNA-binding domain"/>
    <property type="match status" value="1"/>
</dbReference>
<feature type="domain" description="PRD" evidence="2">
    <location>
        <begin position="171"/>
        <end position="282"/>
    </location>
</feature>
<dbReference type="InterPro" id="IPR036650">
    <property type="entry name" value="CAT_RNA-bd_dom_sf"/>
</dbReference>
<evidence type="ECO:0000256" key="1">
    <source>
        <dbReference type="ARBA" id="ARBA00022737"/>
    </source>
</evidence>
<dbReference type="RefSeq" id="WP_061805422.1">
    <property type="nucleotide sequence ID" value="NZ_FOXX01000006.1"/>
</dbReference>
<gene>
    <name evidence="3" type="ORF">SAMN02745910_02744</name>
</gene>
<dbReference type="PANTHER" id="PTHR30185:SF15">
    <property type="entry name" value="CRYPTIC BETA-GLUCOSIDE BGL OPERON ANTITERMINATOR"/>
    <property type="match status" value="1"/>
</dbReference>
<dbReference type="Pfam" id="PF00874">
    <property type="entry name" value="PRD"/>
    <property type="match status" value="2"/>
</dbReference>
<evidence type="ECO:0000313" key="4">
    <source>
        <dbReference type="Proteomes" id="UP000182762"/>
    </source>
</evidence>
<sequence>MRIKKIFNNNVILSESEHNQEIVVMGRGLAFQKKAGDEVEEEKIEKTFVIHSESTANKLSELLKDIPFLHLEVSNDIIELAQKKLSCQLNETVYLSLTDHIHFALTRFKEGLIIKNPLLWEVKKFYKDEHAVALLALNLIEERTGIRLPEDESASIALHLFNARQDSSGMEETIEMTNIVNSVVNIVNYHYGISFDEESINYNRFITHLRYFAYRMLRGELEHDEEENSLYEQVKNQYPAADECTKKVQKYLQKEYDVKMTKDELSYFIIHIHRVSNREKNK</sequence>
<dbReference type="SUPFAM" id="SSF50151">
    <property type="entry name" value="SacY-like RNA-binding domain"/>
    <property type="match status" value="1"/>
</dbReference>
<dbReference type="PROSITE" id="PS51372">
    <property type="entry name" value="PRD_2"/>
    <property type="match status" value="2"/>
</dbReference>
<evidence type="ECO:0000259" key="2">
    <source>
        <dbReference type="PROSITE" id="PS51372"/>
    </source>
</evidence>
<feature type="domain" description="PRD" evidence="2">
    <location>
        <begin position="65"/>
        <end position="170"/>
    </location>
</feature>
<name>A0A1I6AHT8_9BACI</name>